<evidence type="ECO:0000256" key="3">
    <source>
        <dbReference type="ARBA" id="ARBA00006739"/>
    </source>
</evidence>
<gene>
    <name evidence="15" type="primary">ALG5</name>
    <name evidence="15" type="ORF">OC842_000113</name>
</gene>
<comment type="similarity">
    <text evidence="3">Belongs to the glycosyltransferase 2 family.</text>
</comment>
<evidence type="ECO:0000259" key="14">
    <source>
        <dbReference type="Pfam" id="PF00535"/>
    </source>
</evidence>
<dbReference type="GO" id="GO:0005789">
    <property type="term" value="C:endoplasmic reticulum membrane"/>
    <property type="evidence" value="ECO:0007669"/>
    <property type="project" value="UniProtKB-SubCell"/>
</dbReference>
<keyword evidence="8" id="KW-0256">Endoplasmic reticulum</keyword>
<evidence type="ECO:0000313" key="15">
    <source>
        <dbReference type="EMBL" id="KAK0541154.1"/>
    </source>
</evidence>
<dbReference type="InterPro" id="IPR035518">
    <property type="entry name" value="DPG_synthase"/>
</dbReference>
<dbReference type="InterPro" id="IPR001173">
    <property type="entry name" value="Glyco_trans_2-like"/>
</dbReference>
<evidence type="ECO:0000256" key="7">
    <source>
        <dbReference type="ARBA" id="ARBA00022692"/>
    </source>
</evidence>
<feature type="domain" description="Glycosyltransferase 2-like" evidence="14">
    <location>
        <begin position="161"/>
        <end position="259"/>
    </location>
</feature>
<evidence type="ECO:0000256" key="8">
    <source>
        <dbReference type="ARBA" id="ARBA00022824"/>
    </source>
</evidence>
<feature type="region of interest" description="Disordered" evidence="13">
    <location>
        <begin position="56"/>
        <end position="78"/>
    </location>
</feature>
<keyword evidence="10" id="KW-1133">Transmembrane helix</keyword>
<dbReference type="GO" id="GO:0006487">
    <property type="term" value="P:protein N-linked glycosylation"/>
    <property type="evidence" value="ECO:0007669"/>
    <property type="project" value="TreeGrafter"/>
</dbReference>
<evidence type="ECO:0000256" key="10">
    <source>
        <dbReference type="ARBA" id="ARBA00022989"/>
    </source>
</evidence>
<name>A0AAN6GK41_9BASI</name>
<evidence type="ECO:0000256" key="4">
    <source>
        <dbReference type="ARBA" id="ARBA00012583"/>
    </source>
</evidence>
<dbReference type="Proteomes" id="UP001176521">
    <property type="component" value="Unassembled WGS sequence"/>
</dbReference>
<dbReference type="SUPFAM" id="SSF53448">
    <property type="entry name" value="Nucleotide-diphospho-sugar transferases"/>
    <property type="match status" value="1"/>
</dbReference>
<evidence type="ECO:0000256" key="2">
    <source>
        <dbReference type="ARBA" id="ARBA00004922"/>
    </source>
</evidence>
<dbReference type="Pfam" id="PF00535">
    <property type="entry name" value="Glycos_transf_2"/>
    <property type="match status" value="1"/>
</dbReference>
<organism evidence="15 16">
    <name type="scientific">Tilletia horrida</name>
    <dbReference type="NCBI Taxonomy" id="155126"/>
    <lineage>
        <taxon>Eukaryota</taxon>
        <taxon>Fungi</taxon>
        <taxon>Dikarya</taxon>
        <taxon>Basidiomycota</taxon>
        <taxon>Ustilaginomycotina</taxon>
        <taxon>Exobasidiomycetes</taxon>
        <taxon>Tilletiales</taxon>
        <taxon>Tilletiaceae</taxon>
        <taxon>Tilletia</taxon>
    </lineage>
</organism>
<keyword evidence="7" id="KW-0812">Transmembrane</keyword>
<evidence type="ECO:0000313" key="16">
    <source>
        <dbReference type="Proteomes" id="UP001176521"/>
    </source>
</evidence>
<keyword evidence="11" id="KW-0472">Membrane</keyword>
<keyword evidence="16" id="KW-1185">Reference proteome</keyword>
<evidence type="ECO:0000256" key="6">
    <source>
        <dbReference type="ARBA" id="ARBA00022679"/>
    </source>
</evidence>
<accession>A0AAN6GK41</accession>
<dbReference type="Gene3D" id="3.90.550.10">
    <property type="entry name" value="Spore Coat Polysaccharide Biosynthesis Protein SpsA, Chain A"/>
    <property type="match status" value="1"/>
</dbReference>
<protein>
    <recommendedName>
        <fullName evidence="4">dolichyl-phosphate beta-glucosyltransferase</fullName>
        <ecNumber evidence="4">2.4.1.117</ecNumber>
    </recommendedName>
</protein>
<sequence>MTATLSLSLPVLLSIPLTLALLSLYPLLVLLSPHTRAALPSEYNYLYTDASRAAPGANGKAARDEDADADAPPVRETGKLPHLADAASVQLSVIIPAYNEESRLPGMLTETVEYLETLRAAHLPLASSEAQVKAAASRRAASNGNGNGTAAAWNEDAHVSLADALQAPLTSYEILVVDDGSRDQTVDVALRLGRRLGLARQGKSGSERELRVVKLEKNRGKGGAVRHGVLHSRGALILFADADGATRFSDLGELCVELDRVRTPTGHAAVCGSRAHLVGSEAVVKRSFIRNFLMHSFHLFLSILLRPPSPSRLLLAWRRARASASSQPLAQPEIRDTQCGFKLFSRPTAQHIFPLAHLDRWIFDVELLLLAEMASERTLRAGAGAVKRAPVNALNKKAATNGNANGKAATSKTDADDAHEVLLRLPVPIAEIPVHWAEVSGSKIELLRDSIGMALDLLVLRANYALGRWTRPGVVAVE</sequence>
<dbReference type="GO" id="GO:0004581">
    <property type="term" value="F:dolichyl-phosphate beta-glucosyltransferase activity"/>
    <property type="evidence" value="ECO:0007669"/>
    <property type="project" value="UniProtKB-EC"/>
</dbReference>
<dbReference type="CDD" id="cd04188">
    <property type="entry name" value="DPG_synthase"/>
    <property type="match status" value="1"/>
</dbReference>
<dbReference type="AlphaFoldDB" id="A0AAN6GK41"/>
<keyword evidence="9" id="KW-0735">Signal-anchor</keyword>
<dbReference type="EMBL" id="JAPDMQ010000003">
    <property type="protein sequence ID" value="KAK0541154.1"/>
    <property type="molecule type" value="Genomic_DNA"/>
</dbReference>
<dbReference type="PANTHER" id="PTHR10859">
    <property type="entry name" value="GLYCOSYL TRANSFERASE"/>
    <property type="match status" value="1"/>
</dbReference>
<keyword evidence="5 15" id="KW-0328">Glycosyltransferase</keyword>
<comment type="catalytic activity">
    <reaction evidence="12">
        <text>a di-trans,poly-cis-dolichyl phosphate + UDP-alpha-D-glucose = a di-trans,poly-cis-dolichyl beta-D-glucosyl phosphate + UDP</text>
        <dbReference type="Rhea" id="RHEA:15401"/>
        <dbReference type="Rhea" id="RHEA-COMP:19498"/>
        <dbReference type="Rhea" id="RHEA-COMP:19502"/>
        <dbReference type="ChEBI" id="CHEBI:57525"/>
        <dbReference type="ChEBI" id="CHEBI:57683"/>
        <dbReference type="ChEBI" id="CHEBI:58223"/>
        <dbReference type="ChEBI" id="CHEBI:58885"/>
        <dbReference type="EC" id="2.4.1.117"/>
    </reaction>
    <physiologicalReaction direction="left-to-right" evidence="12">
        <dbReference type="Rhea" id="RHEA:15402"/>
    </physiologicalReaction>
</comment>
<evidence type="ECO:0000256" key="13">
    <source>
        <dbReference type="SAM" id="MobiDB-lite"/>
    </source>
</evidence>
<evidence type="ECO:0000256" key="12">
    <source>
        <dbReference type="ARBA" id="ARBA00045097"/>
    </source>
</evidence>
<comment type="subcellular location">
    <subcellularLocation>
        <location evidence="1">Endoplasmic reticulum membrane</location>
        <topology evidence="1">Single-pass membrane protein</topology>
    </subcellularLocation>
</comment>
<reference evidence="15" key="1">
    <citation type="journal article" date="2023" name="PhytoFront">
        <title>Draft Genome Resources of Seven Strains of Tilletia horrida, Causal Agent of Kernel Smut of Rice.</title>
        <authorList>
            <person name="Khanal S."/>
            <person name="Antony Babu S."/>
            <person name="Zhou X.G."/>
        </authorList>
    </citation>
    <scope>NUCLEOTIDE SEQUENCE</scope>
    <source>
        <strain evidence="15">TX3</strain>
    </source>
</reference>
<dbReference type="PANTHER" id="PTHR10859:SF91">
    <property type="entry name" value="DOLICHYL-PHOSPHATE BETA-GLUCOSYLTRANSFERASE"/>
    <property type="match status" value="1"/>
</dbReference>
<dbReference type="InterPro" id="IPR029044">
    <property type="entry name" value="Nucleotide-diphossugar_trans"/>
</dbReference>
<dbReference type="EC" id="2.4.1.117" evidence="4"/>
<proteinExistence type="inferred from homology"/>
<evidence type="ECO:0000256" key="9">
    <source>
        <dbReference type="ARBA" id="ARBA00022968"/>
    </source>
</evidence>
<evidence type="ECO:0000256" key="11">
    <source>
        <dbReference type="ARBA" id="ARBA00023136"/>
    </source>
</evidence>
<evidence type="ECO:0000256" key="5">
    <source>
        <dbReference type="ARBA" id="ARBA00022676"/>
    </source>
</evidence>
<comment type="pathway">
    <text evidence="2">Protein modification; protein glycosylation.</text>
</comment>
<keyword evidence="6 15" id="KW-0808">Transferase</keyword>
<evidence type="ECO:0000256" key="1">
    <source>
        <dbReference type="ARBA" id="ARBA00004389"/>
    </source>
</evidence>
<comment type="caution">
    <text evidence="15">The sequence shown here is derived from an EMBL/GenBank/DDBJ whole genome shotgun (WGS) entry which is preliminary data.</text>
</comment>